<evidence type="ECO:0000313" key="5">
    <source>
        <dbReference type="EMBL" id="EIM30075.1"/>
    </source>
</evidence>
<dbReference type="GO" id="GO:0043565">
    <property type="term" value="F:sequence-specific DNA binding"/>
    <property type="evidence" value="ECO:0007669"/>
    <property type="project" value="InterPro"/>
</dbReference>
<gene>
    <name evidence="5" type="ORF">MicloDRAFT_00013960</name>
</gene>
<name>I4Z1I3_9HYPH</name>
<dbReference type="Gene3D" id="1.10.10.60">
    <property type="entry name" value="Homeodomain-like"/>
    <property type="match status" value="2"/>
</dbReference>
<organism evidence="5 6">
    <name type="scientific">Microvirga lotononidis</name>
    <dbReference type="NCBI Taxonomy" id="864069"/>
    <lineage>
        <taxon>Bacteria</taxon>
        <taxon>Pseudomonadati</taxon>
        <taxon>Pseudomonadota</taxon>
        <taxon>Alphaproteobacteria</taxon>
        <taxon>Hyphomicrobiales</taxon>
        <taxon>Methylobacteriaceae</taxon>
        <taxon>Microvirga</taxon>
    </lineage>
</organism>
<dbReference type="SMART" id="SM00342">
    <property type="entry name" value="HTH_ARAC"/>
    <property type="match status" value="1"/>
</dbReference>
<evidence type="ECO:0000256" key="1">
    <source>
        <dbReference type="ARBA" id="ARBA00023015"/>
    </source>
</evidence>
<dbReference type="PANTHER" id="PTHR43130:SF11">
    <property type="entry name" value="TRANSCRIPTIONAL REGULATORY PROTEIN"/>
    <property type="match status" value="1"/>
</dbReference>
<evidence type="ECO:0000259" key="4">
    <source>
        <dbReference type="PROSITE" id="PS01124"/>
    </source>
</evidence>
<reference evidence="5 6" key="1">
    <citation type="submission" date="2012-02" db="EMBL/GenBank/DDBJ databases">
        <title>Improved High-Quality Draft sequence of Microvirga sp. WSM3557.</title>
        <authorList>
            <consortium name="US DOE Joint Genome Institute"/>
            <person name="Lucas S."/>
            <person name="Han J."/>
            <person name="Lapidus A."/>
            <person name="Cheng J.-F."/>
            <person name="Goodwin L."/>
            <person name="Pitluck S."/>
            <person name="Peters L."/>
            <person name="Zhang X."/>
            <person name="Detter J.C."/>
            <person name="Han C."/>
            <person name="Tapia R."/>
            <person name="Land M."/>
            <person name="Hauser L."/>
            <person name="Kyrpides N."/>
            <person name="Ivanova N."/>
            <person name="Pagani I."/>
            <person name="Brau L."/>
            <person name="Yates R."/>
            <person name="O'Hara G."/>
            <person name="Rui T."/>
            <person name="Howieson J."/>
            <person name="Reeve W."/>
            <person name="Woyke T."/>
        </authorList>
    </citation>
    <scope>NUCLEOTIDE SEQUENCE [LARGE SCALE GENOMIC DNA]</scope>
    <source>
        <strain evidence="5 6">WSM3557</strain>
    </source>
</reference>
<dbReference type="GO" id="GO:0003700">
    <property type="term" value="F:DNA-binding transcription factor activity"/>
    <property type="evidence" value="ECO:0007669"/>
    <property type="project" value="InterPro"/>
</dbReference>
<dbReference type="InterPro" id="IPR029062">
    <property type="entry name" value="Class_I_gatase-like"/>
</dbReference>
<dbReference type="SUPFAM" id="SSF52317">
    <property type="entry name" value="Class I glutamine amidotransferase-like"/>
    <property type="match status" value="1"/>
</dbReference>
<dbReference type="CDD" id="cd03138">
    <property type="entry name" value="GATase1_AraC_2"/>
    <property type="match status" value="1"/>
</dbReference>
<dbReference type="STRING" id="864069.MicloDRAFT_00013960"/>
<dbReference type="InterPro" id="IPR009057">
    <property type="entry name" value="Homeodomain-like_sf"/>
</dbReference>
<keyword evidence="6" id="KW-1185">Reference proteome</keyword>
<accession>I4Z1I3</accession>
<feature type="region of interest" description="Disordered" evidence="3">
    <location>
        <begin position="372"/>
        <end position="399"/>
    </location>
</feature>
<dbReference type="PANTHER" id="PTHR43130">
    <property type="entry name" value="ARAC-FAMILY TRANSCRIPTIONAL REGULATOR"/>
    <property type="match status" value="1"/>
</dbReference>
<evidence type="ECO:0000256" key="2">
    <source>
        <dbReference type="ARBA" id="ARBA00023163"/>
    </source>
</evidence>
<dbReference type="HOGENOM" id="CLU_000445_59_0_5"/>
<keyword evidence="1" id="KW-0805">Transcription regulation</keyword>
<proteinExistence type="predicted"/>
<protein>
    <submittedName>
        <fullName evidence="5">Transcriptional regulator containing an amidase domain and an AraC-type DNA-binding HTH domain</fullName>
    </submittedName>
</protein>
<feature type="domain" description="HTH araC/xylS-type" evidence="4">
    <location>
        <begin position="266"/>
        <end position="364"/>
    </location>
</feature>
<dbReference type="EMBL" id="JH660640">
    <property type="protein sequence ID" value="EIM30075.1"/>
    <property type="molecule type" value="Genomic_DNA"/>
</dbReference>
<dbReference type="Pfam" id="PF12833">
    <property type="entry name" value="HTH_18"/>
    <property type="match status" value="1"/>
</dbReference>
<evidence type="ECO:0000256" key="3">
    <source>
        <dbReference type="SAM" id="MobiDB-lite"/>
    </source>
</evidence>
<evidence type="ECO:0000313" key="6">
    <source>
        <dbReference type="Proteomes" id="UP000003947"/>
    </source>
</evidence>
<dbReference type="SUPFAM" id="SSF46689">
    <property type="entry name" value="Homeodomain-like"/>
    <property type="match status" value="2"/>
</dbReference>
<keyword evidence="2" id="KW-0804">Transcription</keyword>
<sequence>MVDGLAPCYAKPAFPGLGDYDKLEGQSRQGEFPMLRVAVLFLNGGCASTALLPMEIFRNAGVLWNLLEGRAPVPRFRVTTASVGGEPAVTDKLVSLTPACALEKVERPDLVFVPAGGLPLETLVHTGYVIDSVIESNAGVVPWLRRWAAEGTKIAGVCSGVALLAEAGLLDGKRATTHWGLADVYRQRFPAVDWQPDYLITDAGDVFCGGGINSAADLSLYLVERFGSRDLALECAKALLIEMPRTWQVVFADVALRTDHHDEGIRHAQDWLRQHCQKPISMDALAMRVGMSPRNFLRRFKDATGHTPLSYIHALRVAMAKRLLEDGQQTVQEVSQAVGYDDVMFFRGLFKRHTGVCPTEYRTRFGTLPIARPGSRPVSPRAPRMPTVARRSVGPQRDL</sequence>
<keyword evidence="5" id="KW-0238">DNA-binding</keyword>
<dbReference type="eggNOG" id="COG4977">
    <property type="taxonomic scope" value="Bacteria"/>
</dbReference>
<dbReference type="Proteomes" id="UP000003947">
    <property type="component" value="Unassembled WGS sequence"/>
</dbReference>
<dbReference type="InterPro" id="IPR002818">
    <property type="entry name" value="DJ-1/PfpI"/>
</dbReference>
<dbReference type="PATRIC" id="fig|864069.3.peg.1547"/>
<dbReference type="AlphaFoldDB" id="I4Z1I3"/>
<dbReference type="Gene3D" id="3.40.50.880">
    <property type="match status" value="1"/>
</dbReference>
<dbReference type="Pfam" id="PF01965">
    <property type="entry name" value="DJ-1_PfpI"/>
    <property type="match status" value="1"/>
</dbReference>
<dbReference type="InterPro" id="IPR018060">
    <property type="entry name" value="HTH_AraC"/>
</dbReference>
<dbReference type="PROSITE" id="PS01124">
    <property type="entry name" value="HTH_ARAC_FAMILY_2"/>
    <property type="match status" value="1"/>
</dbReference>
<dbReference type="InterPro" id="IPR052158">
    <property type="entry name" value="INH-QAR"/>
</dbReference>